<comment type="subcellular location">
    <subcellularLocation>
        <location evidence="5">Cytoplasm</location>
    </subcellularLocation>
</comment>
<dbReference type="InParanoid" id="W0RDE4"/>
<name>W0RDE4_9BACT</name>
<evidence type="ECO:0000256" key="1">
    <source>
        <dbReference type="ARBA" id="ARBA00005047"/>
    </source>
</evidence>
<protein>
    <recommendedName>
        <fullName evidence="5">Imidazoleglycerol-phosphate dehydratase</fullName>
        <shortName evidence="5">IGPD</shortName>
        <ecNumber evidence="5">4.2.1.19</ecNumber>
    </recommendedName>
</protein>
<dbReference type="STRING" id="861299.J421_1269"/>
<gene>
    <name evidence="5" type="primary">hisB</name>
    <name evidence="6" type="ORF">J421_1269</name>
</gene>
<evidence type="ECO:0000256" key="3">
    <source>
        <dbReference type="ARBA" id="ARBA00023102"/>
    </source>
</evidence>
<dbReference type="PANTHER" id="PTHR23133">
    <property type="entry name" value="IMIDAZOLEGLYCEROL-PHOSPHATE DEHYDRATASE HIS7"/>
    <property type="match status" value="1"/>
</dbReference>
<dbReference type="InterPro" id="IPR000807">
    <property type="entry name" value="ImidazoleglycerolP_deHydtase"/>
</dbReference>
<evidence type="ECO:0000313" key="6">
    <source>
        <dbReference type="EMBL" id="AHG88806.1"/>
    </source>
</evidence>
<dbReference type="PATRIC" id="fig|861299.3.peg.1288"/>
<dbReference type="PANTHER" id="PTHR23133:SF2">
    <property type="entry name" value="IMIDAZOLEGLYCEROL-PHOSPHATE DEHYDRATASE"/>
    <property type="match status" value="1"/>
</dbReference>
<sequence>MTTIVRETRETQIRVELTRGTGAATVDTSVPFLDHMLVTLARYAGVDLTVRARGDLRHHLIEDVGIAFGAALAEFAPATAARYGDRTIPMDDALVHVSIDIGGRPWYEGPLPSGLYDHWMRSFADNARATLHVRVLRGRDRHHIVEAAFKALGLALRDALVESGAVFSTKGSVSLRQSVERGAQSVEHSADA</sequence>
<dbReference type="Pfam" id="PF00475">
    <property type="entry name" value="IGPD"/>
    <property type="match status" value="1"/>
</dbReference>
<evidence type="ECO:0000256" key="5">
    <source>
        <dbReference type="HAMAP-Rule" id="MF_00076"/>
    </source>
</evidence>
<evidence type="ECO:0000256" key="4">
    <source>
        <dbReference type="ARBA" id="ARBA00023239"/>
    </source>
</evidence>
<dbReference type="eggNOG" id="COG0131">
    <property type="taxonomic scope" value="Bacteria"/>
</dbReference>
<dbReference type="AlphaFoldDB" id="W0RDE4"/>
<accession>W0RDE4</accession>
<reference evidence="6 7" key="1">
    <citation type="journal article" date="2014" name="Genome Announc.">
        <title>Genome Sequence and Methylome of Soil Bacterium Gemmatirosa kalamazoonensis KBS708T, a Member of the Rarely Cultivated Gemmatimonadetes Phylum.</title>
        <authorList>
            <person name="Debruyn J.M."/>
            <person name="Radosevich M."/>
            <person name="Wommack K.E."/>
            <person name="Polson S.W."/>
            <person name="Hauser L.J."/>
            <person name="Fawaz M.N."/>
            <person name="Korlach J."/>
            <person name="Tsai Y.C."/>
        </authorList>
    </citation>
    <scope>NUCLEOTIDE SEQUENCE [LARGE SCALE GENOMIC DNA]</scope>
    <source>
        <strain evidence="6 7">KBS708</strain>
    </source>
</reference>
<dbReference type="OrthoDB" id="9790411at2"/>
<dbReference type="GO" id="GO:0000105">
    <property type="term" value="P:L-histidine biosynthetic process"/>
    <property type="evidence" value="ECO:0007669"/>
    <property type="project" value="UniProtKB-UniRule"/>
</dbReference>
<keyword evidence="2 5" id="KW-0028">Amino-acid biosynthesis</keyword>
<comment type="similarity">
    <text evidence="5">Belongs to the imidazoleglycerol-phosphate dehydratase family.</text>
</comment>
<dbReference type="InterPro" id="IPR020568">
    <property type="entry name" value="Ribosomal_Su5_D2-typ_SF"/>
</dbReference>
<dbReference type="FunCoup" id="W0RDE4">
    <property type="interactions" value="437"/>
</dbReference>
<dbReference type="HOGENOM" id="CLU_044308_2_1_0"/>
<dbReference type="HAMAP" id="MF_00076">
    <property type="entry name" value="HisB"/>
    <property type="match status" value="1"/>
</dbReference>
<dbReference type="FunFam" id="3.30.230.40:FF:000003">
    <property type="entry name" value="Imidazoleglycerol-phosphate dehydratase HisB"/>
    <property type="match status" value="1"/>
</dbReference>
<dbReference type="PROSITE" id="PS00955">
    <property type="entry name" value="IGP_DEHYDRATASE_2"/>
    <property type="match status" value="1"/>
</dbReference>
<dbReference type="KEGG" id="gba:J421_1269"/>
<comment type="catalytic activity">
    <reaction evidence="5">
        <text>D-erythro-1-(imidazol-4-yl)glycerol 3-phosphate = 3-(imidazol-4-yl)-2-oxopropyl phosphate + H2O</text>
        <dbReference type="Rhea" id="RHEA:11040"/>
        <dbReference type="ChEBI" id="CHEBI:15377"/>
        <dbReference type="ChEBI" id="CHEBI:57766"/>
        <dbReference type="ChEBI" id="CHEBI:58278"/>
        <dbReference type="EC" id="4.2.1.19"/>
    </reaction>
</comment>
<evidence type="ECO:0000256" key="2">
    <source>
        <dbReference type="ARBA" id="ARBA00022605"/>
    </source>
</evidence>
<dbReference type="Gene3D" id="3.30.230.40">
    <property type="entry name" value="Imidazole glycerol phosphate dehydratase, domain 1"/>
    <property type="match status" value="2"/>
</dbReference>
<dbReference type="UniPathway" id="UPA00031">
    <property type="reaction ID" value="UER00011"/>
</dbReference>
<proteinExistence type="inferred from homology"/>
<dbReference type="SUPFAM" id="SSF54211">
    <property type="entry name" value="Ribosomal protein S5 domain 2-like"/>
    <property type="match status" value="2"/>
</dbReference>
<keyword evidence="5" id="KW-0963">Cytoplasm</keyword>
<dbReference type="GO" id="GO:0005737">
    <property type="term" value="C:cytoplasm"/>
    <property type="evidence" value="ECO:0007669"/>
    <property type="project" value="UniProtKB-SubCell"/>
</dbReference>
<dbReference type="RefSeq" id="WP_025410329.1">
    <property type="nucleotide sequence ID" value="NZ_CP007128.1"/>
</dbReference>
<organism evidence="6 7">
    <name type="scientific">Gemmatirosa kalamazoonensis</name>
    <dbReference type="NCBI Taxonomy" id="861299"/>
    <lineage>
        <taxon>Bacteria</taxon>
        <taxon>Pseudomonadati</taxon>
        <taxon>Gemmatimonadota</taxon>
        <taxon>Gemmatimonadia</taxon>
        <taxon>Gemmatimonadales</taxon>
        <taxon>Gemmatimonadaceae</taxon>
        <taxon>Gemmatirosa</taxon>
    </lineage>
</organism>
<keyword evidence="3 5" id="KW-0368">Histidine biosynthesis</keyword>
<keyword evidence="7" id="KW-1185">Reference proteome</keyword>
<evidence type="ECO:0000313" key="7">
    <source>
        <dbReference type="Proteomes" id="UP000019151"/>
    </source>
</evidence>
<dbReference type="EMBL" id="CP007128">
    <property type="protein sequence ID" value="AHG88806.1"/>
    <property type="molecule type" value="Genomic_DNA"/>
</dbReference>
<comment type="pathway">
    <text evidence="1 5">Amino-acid biosynthesis; L-histidine biosynthesis; L-histidine from 5-phospho-alpha-D-ribose 1-diphosphate: step 6/9.</text>
</comment>
<dbReference type="EC" id="4.2.1.19" evidence="5"/>
<dbReference type="Proteomes" id="UP000019151">
    <property type="component" value="Chromosome"/>
</dbReference>
<keyword evidence="4 5" id="KW-0456">Lyase</keyword>
<dbReference type="InterPro" id="IPR038494">
    <property type="entry name" value="IGPD_sf"/>
</dbReference>
<dbReference type="GO" id="GO:0004424">
    <property type="term" value="F:imidazoleglycerol-phosphate dehydratase activity"/>
    <property type="evidence" value="ECO:0007669"/>
    <property type="project" value="UniProtKB-UniRule"/>
</dbReference>
<dbReference type="InterPro" id="IPR020565">
    <property type="entry name" value="ImidazoleglycerP_deHydtase_CS"/>
</dbReference>